<dbReference type="NCBIfam" id="NF033530">
    <property type="entry name" value="lasso_PqqD_Strm"/>
    <property type="match status" value="1"/>
</dbReference>
<accession>A0AB39TT44</accession>
<dbReference type="Gene3D" id="1.10.10.1150">
    <property type="entry name" value="Coenzyme PQQ synthesis protein D (PqqD)"/>
    <property type="match status" value="1"/>
</dbReference>
<dbReference type="Pfam" id="PF05402">
    <property type="entry name" value="PqqD"/>
    <property type="match status" value="1"/>
</dbReference>
<dbReference type="EMBL" id="CP163445">
    <property type="protein sequence ID" value="XDQ82411.1"/>
    <property type="molecule type" value="Genomic_DNA"/>
</dbReference>
<dbReference type="AlphaFoldDB" id="A0AB39TT44"/>
<dbReference type="InterPro" id="IPR008792">
    <property type="entry name" value="PQQD"/>
</dbReference>
<evidence type="ECO:0000313" key="1">
    <source>
        <dbReference type="EMBL" id="XDQ82411.1"/>
    </source>
</evidence>
<gene>
    <name evidence="1" type="ORF">AB2U05_29955</name>
</gene>
<organism evidence="1">
    <name type="scientific">Streptomyces sp. Y1</name>
    <dbReference type="NCBI Taxonomy" id="3238634"/>
    <lineage>
        <taxon>Bacteria</taxon>
        <taxon>Bacillati</taxon>
        <taxon>Actinomycetota</taxon>
        <taxon>Actinomycetes</taxon>
        <taxon>Kitasatosporales</taxon>
        <taxon>Streptomycetaceae</taxon>
        <taxon>Streptomyces</taxon>
    </lineage>
</organism>
<name>A0AB39TT44_9ACTN</name>
<proteinExistence type="predicted"/>
<dbReference type="RefSeq" id="WP_045710138.1">
    <property type="nucleotide sequence ID" value="NZ_CP163445.1"/>
</dbReference>
<sequence length="85" mass="8994">MALTLHPDVSTADTEYGIVLLDGRDGRYYQLNGTAATAFRALADGSTVEQAAERLTAAFAVGLDQARQDVERLVAKLAALKVVTA</sequence>
<reference evidence="1" key="1">
    <citation type="submission" date="2024-07" db="EMBL/GenBank/DDBJ databases">
        <authorList>
            <person name="Yu S.T."/>
        </authorList>
    </citation>
    <scope>NUCLEOTIDE SEQUENCE</scope>
    <source>
        <strain evidence="1">Y1</strain>
    </source>
</reference>
<protein>
    <submittedName>
        <fullName evidence="1">Lasso peptide biosynthesis PqqD family chaperone</fullName>
    </submittedName>
</protein>
<dbReference type="InterPro" id="IPR041881">
    <property type="entry name" value="PqqD_sf"/>
</dbReference>